<dbReference type="Proteomes" id="UP001454036">
    <property type="component" value="Unassembled WGS sequence"/>
</dbReference>
<organism evidence="1 2">
    <name type="scientific">Lithospermum erythrorhizon</name>
    <name type="common">Purple gromwell</name>
    <name type="synonym">Lithospermum officinale var. erythrorhizon</name>
    <dbReference type="NCBI Taxonomy" id="34254"/>
    <lineage>
        <taxon>Eukaryota</taxon>
        <taxon>Viridiplantae</taxon>
        <taxon>Streptophyta</taxon>
        <taxon>Embryophyta</taxon>
        <taxon>Tracheophyta</taxon>
        <taxon>Spermatophyta</taxon>
        <taxon>Magnoliopsida</taxon>
        <taxon>eudicotyledons</taxon>
        <taxon>Gunneridae</taxon>
        <taxon>Pentapetalae</taxon>
        <taxon>asterids</taxon>
        <taxon>lamiids</taxon>
        <taxon>Boraginales</taxon>
        <taxon>Boraginaceae</taxon>
        <taxon>Boraginoideae</taxon>
        <taxon>Lithospermeae</taxon>
        <taxon>Lithospermum</taxon>
    </lineage>
</organism>
<proteinExistence type="predicted"/>
<dbReference type="AlphaFoldDB" id="A0AAV3R175"/>
<gene>
    <name evidence="1" type="ORF">LIER_40493</name>
</gene>
<evidence type="ECO:0000313" key="1">
    <source>
        <dbReference type="EMBL" id="GAA0168102.1"/>
    </source>
</evidence>
<name>A0AAV3R175_LITER</name>
<accession>A0AAV3R175</accession>
<protein>
    <submittedName>
        <fullName evidence="1">Uncharacterized protein</fullName>
    </submittedName>
</protein>
<reference evidence="1 2" key="1">
    <citation type="submission" date="2024-01" db="EMBL/GenBank/DDBJ databases">
        <title>The complete chloroplast genome sequence of Lithospermum erythrorhizon: insights into the phylogenetic relationship among Boraginaceae species and the maternal lineages of purple gromwells.</title>
        <authorList>
            <person name="Okada T."/>
            <person name="Watanabe K."/>
        </authorList>
    </citation>
    <scope>NUCLEOTIDE SEQUENCE [LARGE SCALE GENOMIC DNA]</scope>
</reference>
<keyword evidence="2" id="KW-1185">Reference proteome</keyword>
<comment type="caution">
    <text evidence="1">The sequence shown here is derived from an EMBL/GenBank/DDBJ whole genome shotgun (WGS) entry which is preliminary data.</text>
</comment>
<evidence type="ECO:0000313" key="2">
    <source>
        <dbReference type="Proteomes" id="UP001454036"/>
    </source>
</evidence>
<sequence>MFPRIDSIPDAVQKGIEKKTLSFALEYRNTQILERKTFLFEVSSLENDVNLATRKLIRKNAEAFIFINDLTRNRLKVSKESINLIEKRFKAITEYQTIISKSKTRDLDRAPALYAMCG</sequence>
<dbReference type="EMBL" id="BAABME010023475">
    <property type="protein sequence ID" value="GAA0168102.1"/>
    <property type="molecule type" value="Genomic_DNA"/>
</dbReference>